<keyword evidence="3" id="KW-1185">Reference proteome</keyword>
<dbReference type="AlphaFoldDB" id="A0ABC8QGL5"/>
<comment type="caution">
    <text evidence="2">The sequence shown here is derived from an EMBL/GenBank/DDBJ whole genome shotgun (WGS) entry which is preliminary data.</text>
</comment>
<evidence type="ECO:0000256" key="1">
    <source>
        <dbReference type="SAM" id="MobiDB-lite"/>
    </source>
</evidence>
<proteinExistence type="predicted"/>
<feature type="region of interest" description="Disordered" evidence="1">
    <location>
        <begin position="1"/>
        <end position="87"/>
    </location>
</feature>
<evidence type="ECO:0000313" key="2">
    <source>
        <dbReference type="EMBL" id="CAJ0786268.1"/>
    </source>
</evidence>
<reference evidence="2 3" key="1">
    <citation type="submission" date="2023-07" db="EMBL/GenBank/DDBJ databases">
        <authorList>
            <person name="Peeters C."/>
        </authorList>
    </citation>
    <scope>NUCLEOTIDE SEQUENCE [LARGE SCALE GENOMIC DNA]</scope>
    <source>
        <strain evidence="2 3">LMG 18096</strain>
    </source>
</reference>
<sequence length="258" mass="26835">MFNLFSRRGRDDDRASSAPATPPAPSASAPSAPPVAAQPAGPSDATPFPETGSDAPPPSPPGSSPPGGGTGGGSNSHGHPGLNGLTLDDITRGMQHAAASANQMLAQQYTALLDQFFDADESGTLVAREVELALDSQHRLALPLVSLAMPRGIALDEMTVNMTVRSDIAEALPLHGAAAGGVGRFYVSLAPHSKRDTGRDSEHIDIEMKFTALQPPEAVMRLIDEYTNRLVPRPVQPNAGGSDGPDTPTTPQEKSDEH</sequence>
<feature type="compositionally biased region" description="Pro residues" evidence="1">
    <location>
        <begin position="55"/>
        <end position="64"/>
    </location>
</feature>
<protein>
    <recommendedName>
        <fullName evidence="4">DUF2589 domain-containing protein</fullName>
    </recommendedName>
</protein>
<dbReference type="Proteomes" id="UP001189663">
    <property type="component" value="Unassembled WGS sequence"/>
</dbReference>
<dbReference type="InterPro" id="IPR024510">
    <property type="entry name" value="DUF2589"/>
</dbReference>
<feature type="compositionally biased region" description="Gly residues" evidence="1">
    <location>
        <begin position="65"/>
        <end position="75"/>
    </location>
</feature>
<evidence type="ECO:0008006" key="4">
    <source>
        <dbReference type="Google" id="ProtNLM"/>
    </source>
</evidence>
<dbReference type="Pfam" id="PF11655">
    <property type="entry name" value="DUF2589"/>
    <property type="match status" value="1"/>
</dbReference>
<accession>A0ABC8QGL5</accession>
<gene>
    <name evidence="2" type="ORF">LMG18096_01799</name>
</gene>
<feature type="region of interest" description="Disordered" evidence="1">
    <location>
        <begin position="230"/>
        <end position="258"/>
    </location>
</feature>
<feature type="compositionally biased region" description="Low complexity" evidence="1">
    <location>
        <begin position="26"/>
        <end position="43"/>
    </location>
</feature>
<dbReference type="RefSeq" id="WP_024975422.1">
    <property type="nucleotide sequence ID" value="NZ_CATZAT010000002.1"/>
</dbReference>
<evidence type="ECO:0000313" key="3">
    <source>
        <dbReference type="Proteomes" id="UP001189663"/>
    </source>
</evidence>
<name>A0ABC8QGL5_9RALS</name>
<organism evidence="2 3">
    <name type="scientific">Ralstonia holmesii</name>
    <dbReference type="NCBI Taxonomy" id="3058602"/>
    <lineage>
        <taxon>Bacteria</taxon>
        <taxon>Pseudomonadati</taxon>
        <taxon>Pseudomonadota</taxon>
        <taxon>Betaproteobacteria</taxon>
        <taxon>Burkholderiales</taxon>
        <taxon>Burkholderiaceae</taxon>
        <taxon>Ralstonia</taxon>
    </lineage>
</organism>
<dbReference type="EMBL" id="CATZAT010000002">
    <property type="protein sequence ID" value="CAJ0786268.1"/>
    <property type="molecule type" value="Genomic_DNA"/>
</dbReference>